<accession>A0A553RPT2</accession>
<name>A0A553RPT2_9TELE</name>
<feature type="compositionally biased region" description="Basic and acidic residues" evidence="1">
    <location>
        <begin position="227"/>
        <end position="236"/>
    </location>
</feature>
<organism evidence="2 3">
    <name type="scientific">Danionella cerebrum</name>
    <dbReference type="NCBI Taxonomy" id="2873325"/>
    <lineage>
        <taxon>Eukaryota</taxon>
        <taxon>Metazoa</taxon>
        <taxon>Chordata</taxon>
        <taxon>Craniata</taxon>
        <taxon>Vertebrata</taxon>
        <taxon>Euteleostomi</taxon>
        <taxon>Actinopterygii</taxon>
        <taxon>Neopterygii</taxon>
        <taxon>Teleostei</taxon>
        <taxon>Ostariophysi</taxon>
        <taxon>Cypriniformes</taxon>
        <taxon>Danionidae</taxon>
        <taxon>Danioninae</taxon>
        <taxon>Danionella</taxon>
    </lineage>
</organism>
<dbReference type="OrthoDB" id="8196415at2759"/>
<dbReference type="PANTHER" id="PTHR31025:SF30">
    <property type="entry name" value="SI:DKEY-15H8.17"/>
    <property type="match status" value="1"/>
</dbReference>
<dbReference type="EMBL" id="SRMA01000967">
    <property type="protein sequence ID" value="TRZ04185.1"/>
    <property type="molecule type" value="Genomic_DNA"/>
</dbReference>
<dbReference type="STRING" id="623744.A0A553RPT2"/>
<gene>
    <name evidence="2" type="ORF">DNTS_012996</name>
</gene>
<proteinExistence type="predicted"/>
<evidence type="ECO:0000256" key="1">
    <source>
        <dbReference type="SAM" id="MobiDB-lite"/>
    </source>
</evidence>
<reference evidence="2 3" key="1">
    <citation type="journal article" date="2019" name="Sci. Data">
        <title>Hybrid genome assembly and annotation of Danionella translucida.</title>
        <authorList>
            <person name="Kadobianskyi M."/>
            <person name="Schulze L."/>
            <person name="Schuelke M."/>
            <person name="Judkewitz B."/>
        </authorList>
    </citation>
    <scope>NUCLEOTIDE SEQUENCE [LARGE SCALE GENOMIC DNA]</scope>
    <source>
        <strain evidence="2 3">Bolton</strain>
    </source>
</reference>
<evidence type="ECO:0000313" key="3">
    <source>
        <dbReference type="Proteomes" id="UP000316079"/>
    </source>
</evidence>
<dbReference type="Proteomes" id="UP000316079">
    <property type="component" value="Unassembled WGS sequence"/>
</dbReference>
<keyword evidence="3" id="KW-1185">Reference proteome</keyword>
<comment type="caution">
    <text evidence="2">The sequence shown here is derived from an EMBL/GenBank/DDBJ whole genome shotgun (WGS) entry which is preliminary data.</text>
</comment>
<protein>
    <submittedName>
        <fullName evidence="2">Uncharacterized protein</fullName>
    </submittedName>
</protein>
<dbReference type="PANTHER" id="PTHR31025">
    <property type="entry name" value="SI:CH211-196P9.1-RELATED"/>
    <property type="match status" value="1"/>
</dbReference>
<sequence>MMSATMGEEIQGTISKVLPGITEDKKKILLQRLVNWGVESKDDLKYVEGAPGVDLSDLLLPIQIRKLFDNFKTAGEENQHEDFSQKPAPSSCGTLDPMNPTTSSSSPTTSYSISLTWLESFEIPWHKMPNELRIAVANKKRPQPPDRRKMIRIIVNEMRKREKNPSKSQCLVVARKIVCQYPDSFSDFDDCEKNKENGYYSLLKQLKTRVEHCNRENTLARRRTTKRGTETSERLQSKGPAASYGCRQWQPEPPIPNSDEVLEEKRQTLENLYLQYGINGSDRSDVSILMKETFYLQRKHINDTDAPPIKDLKCKWPYLFVQKHMHAHFEELTHVGIHKTLNQSIQEYGKVLVDFFKTKPSNNTVKNVLSAEEDFEPLVIKLILAHFKEDPAGLLLLADRCATAADLQETYSIPQSPRLFVLALFSSAPLSSILNVANGIRSRTVRFFLAFL</sequence>
<evidence type="ECO:0000313" key="2">
    <source>
        <dbReference type="EMBL" id="TRZ04185.1"/>
    </source>
</evidence>
<feature type="region of interest" description="Disordered" evidence="1">
    <location>
        <begin position="76"/>
        <end position="108"/>
    </location>
</feature>
<feature type="region of interest" description="Disordered" evidence="1">
    <location>
        <begin position="222"/>
        <end position="250"/>
    </location>
</feature>
<dbReference type="AlphaFoldDB" id="A0A553RPT2"/>